<comment type="cofactor">
    <cofactor evidence="1">
        <name>Mg(2+)</name>
        <dbReference type="ChEBI" id="CHEBI:18420"/>
    </cofactor>
</comment>
<dbReference type="SUPFAM" id="SSF55073">
    <property type="entry name" value="Nucleotide cyclase"/>
    <property type="match status" value="1"/>
</dbReference>
<dbReference type="InterPro" id="IPR035965">
    <property type="entry name" value="PAS-like_dom_sf"/>
</dbReference>
<organism evidence="7 8">
    <name type="scientific">Thiobaca trueperi</name>
    <dbReference type="NCBI Taxonomy" id="127458"/>
    <lineage>
        <taxon>Bacteria</taxon>
        <taxon>Pseudomonadati</taxon>
        <taxon>Pseudomonadota</taxon>
        <taxon>Gammaproteobacteria</taxon>
        <taxon>Chromatiales</taxon>
        <taxon>Chromatiaceae</taxon>
        <taxon>Thiobaca</taxon>
    </lineage>
</organism>
<feature type="domain" description="GGDEF" evidence="6">
    <location>
        <begin position="169"/>
        <end position="303"/>
    </location>
</feature>
<dbReference type="SMART" id="SM00091">
    <property type="entry name" value="PAS"/>
    <property type="match status" value="1"/>
</dbReference>
<feature type="domain" description="PAS" evidence="4">
    <location>
        <begin position="12"/>
        <end position="82"/>
    </location>
</feature>
<dbReference type="Proteomes" id="UP000295717">
    <property type="component" value="Unassembled WGS sequence"/>
</dbReference>
<feature type="domain" description="PAC" evidence="5">
    <location>
        <begin position="85"/>
        <end position="137"/>
    </location>
</feature>
<comment type="caution">
    <text evidence="7">The sequence shown here is derived from an EMBL/GenBank/DDBJ whole genome shotgun (WGS) entry which is preliminary data.</text>
</comment>
<dbReference type="CDD" id="cd00130">
    <property type="entry name" value="PAS"/>
    <property type="match status" value="1"/>
</dbReference>
<dbReference type="NCBIfam" id="TIGR00229">
    <property type="entry name" value="sensory_box"/>
    <property type="match status" value="1"/>
</dbReference>
<gene>
    <name evidence="7" type="ORF">EDC35_104200</name>
</gene>
<dbReference type="FunFam" id="3.30.70.270:FF:000001">
    <property type="entry name" value="Diguanylate cyclase domain protein"/>
    <property type="match status" value="1"/>
</dbReference>
<dbReference type="InterPro" id="IPR029787">
    <property type="entry name" value="Nucleotide_cyclase"/>
</dbReference>
<dbReference type="Gene3D" id="3.30.450.20">
    <property type="entry name" value="PAS domain"/>
    <property type="match status" value="1"/>
</dbReference>
<comment type="catalytic activity">
    <reaction evidence="3">
        <text>2 GTP = 3',3'-c-di-GMP + 2 diphosphate</text>
        <dbReference type="Rhea" id="RHEA:24898"/>
        <dbReference type="ChEBI" id="CHEBI:33019"/>
        <dbReference type="ChEBI" id="CHEBI:37565"/>
        <dbReference type="ChEBI" id="CHEBI:58805"/>
        <dbReference type="EC" id="2.7.7.65"/>
    </reaction>
</comment>
<dbReference type="InterPro" id="IPR000014">
    <property type="entry name" value="PAS"/>
</dbReference>
<dbReference type="Pfam" id="PF08448">
    <property type="entry name" value="PAS_4"/>
    <property type="match status" value="1"/>
</dbReference>
<evidence type="ECO:0000256" key="3">
    <source>
        <dbReference type="ARBA" id="ARBA00034247"/>
    </source>
</evidence>
<evidence type="ECO:0000259" key="5">
    <source>
        <dbReference type="PROSITE" id="PS50113"/>
    </source>
</evidence>
<evidence type="ECO:0000256" key="1">
    <source>
        <dbReference type="ARBA" id="ARBA00001946"/>
    </source>
</evidence>
<accession>A0A4R3MY99</accession>
<evidence type="ECO:0000313" key="7">
    <source>
        <dbReference type="EMBL" id="TCT21345.1"/>
    </source>
</evidence>
<dbReference type="PROSITE" id="PS50112">
    <property type="entry name" value="PAS"/>
    <property type="match status" value="1"/>
</dbReference>
<dbReference type="NCBIfam" id="TIGR00254">
    <property type="entry name" value="GGDEF"/>
    <property type="match status" value="1"/>
</dbReference>
<proteinExistence type="predicted"/>
<keyword evidence="8" id="KW-1185">Reference proteome</keyword>
<sequence length="306" mass="34738">MNKDILGFINSNRDLLDLIIDMVPIPLFVKDRAGRYIDCNMAFKNFLSFSREQIIGKTVYDIWSKDEADVFFYKDKELLDRGGLQIYEARITSSGGVHYDVQFHKQTFTDSSGAAIGFLGAVFDITENKRLENALVRLASTDELTGLLNRREGMARFETLHKDSERKKRPYCLAIIDLDHFKGLNDKYGHASGDLVLKAFSDLMKKILRCGDVCFRYGGEEFIVLLPETQLEEGFRVVERLRKNWAITKVALSDCQFVQSTVSIGLAQSITNNFSFDYLIQASDKALYDAKNNGRNCTACAQSRPI</sequence>
<evidence type="ECO:0000259" key="6">
    <source>
        <dbReference type="PROSITE" id="PS50887"/>
    </source>
</evidence>
<protein>
    <recommendedName>
        <fullName evidence="2">diguanylate cyclase</fullName>
        <ecNumber evidence="2">2.7.7.65</ecNumber>
    </recommendedName>
</protein>
<dbReference type="InterPro" id="IPR043128">
    <property type="entry name" value="Rev_trsase/Diguanyl_cyclase"/>
</dbReference>
<dbReference type="PANTHER" id="PTHR45138:SF9">
    <property type="entry name" value="DIGUANYLATE CYCLASE DGCM-RELATED"/>
    <property type="match status" value="1"/>
</dbReference>
<dbReference type="CDD" id="cd01949">
    <property type="entry name" value="GGDEF"/>
    <property type="match status" value="1"/>
</dbReference>
<dbReference type="Gene3D" id="3.30.70.270">
    <property type="match status" value="1"/>
</dbReference>
<dbReference type="EC" id="2.7.7.65" evidence="2"/>
<dbReference type="InterPro" id="IPR013656">
    <property type="entry name" value="PAS_4"/>
</dbReference>
<reference evidence="7 8" key="1">
    <citation type="submission" date="2019-03" db="EMBL/GenBank/DDBJ databases">
        <title>Genomic Encyclopedia of Type Strains, Phase IV (KMG-IV): sequencing the most valuable type-strain genomes for metagenomic binning, comparative biology and taxonomic classification.</title>
        <authorList>
            <person name="Goeker M."/>
        </authorList>
    </citation>
    <scope>NUCLEOTIDE SEQUENCE [LARGE SCALE GENOMIC DNA]</scope>
    <source>
        <strain evidence="7 8">DSM 13587</strain>
    </source>
</reference>
<evidence type="ECO:0000259" key="4">
    <source>
        <dbReference type="PROSITE" id="PS50112"/>
    </source>
</evidence>
<dbReference type="PROSITE" id="PS50887">
    <property type="entry name" value="GGDEF"/>
    <property type="match status" value="1"/>
</dbReference>
<name>A0A4R3MY99_9GAMM</name>
<dbReference type="SUPFAM" id="SSF55785">
    <property type="entry name" value="PYP-like sensor domain (PAS domain)"/>
    <property type="match status" value="1"/>
</dbReference>
<evidence type="ECO:0000256" key="2">
    <source>
        <dbReference type="ARBA" id="ARBA00012528"/>
    </source>
</evidence>
<dbReference type="InterPro" id="IPR000700">
    <property type="entry name" value="PAS-assoc_C"/>
</dbReference>
<dbReference type="Pfam" id="PF00990">
    <property type="entry name" value="GGDEF"/>
    <property type="match status" value="1"/>
</dbReference>
<evidence type="ECO:0000313" key="8">
    <source>
        <dbReference type="Proteomes" id="UP000295717"/>
    </source>
</evidence>
<dbReference type="InterPro" id="IPR050469">
    <property type="entry name" value="Diguanylate_Cyclase"/>
</dbReference>
<dbReference type="AlphaFoldDB" id="A0A4R3MY99"/>
<dbReference type="SMART" id="SM00267">
    <property type="entry name" value="GGDEF"/>
    <property type="match status" value="1"/>
</dbReference>
<dbReference type="EMBL" id="SMAO01000004">
    <property type="protein sequence ID" value="TCT21345.1"/>
    <property type="molecule type" value="Genomic_DNA"/>
</dbReference>
<dbReference type="RefSeq" id="WP_165903388.1">
    <property type="nucleotide sequence ID" value="NZ_SMAO01000004.1"/>
</dbReference>
<dbReference type="PANTHER" id="PTHR45138">
    <property type="entry name" value="REGULATORY COMPONENTS OF SENSORY TRANSDUCTION SYSTEM"/>
    <property type="match status" value="1"/>
</dbReference>
<dbReference type="InterPro" id="IPR000160">
    <property type="entry name" value="GGDEF_dom"/>
</dbReference>
<dbReference type="PROSITE" id="PS50113">
    <property type="entry name" value="PAC"/>
    <property type="match status" value="1"/>
</dbReference>
<dbReference type="GO" id="GO:0052621">
    <property type="term" value="F:diguanylate cyclase activity"/>
    <property type="evidence" value="ECO:0007669"/>
    <property type="project" value="UniProtKB-EC"/>
</dbReference>